<evidence type="ECO:0000259" key="3">
    <source>
        <dbReference type="SMART" id="SM00233"/>
    </source>
</evidence>
<dbReference type="Gene3D" id="1.20.900.10">
    <property type="entry name" value="Dbl homology (DH) domain"/>
    <property type="match status" value="1"/>
</dbReference>
<name>A0AAF0IYR5_9BASI</name>
<dbReference type="InterPro" id="IPR001849">
    <property type="entry name" value="PH_domain"/>
</dbReference>
<dbReference type="SUPFAM" id="SSF48065">
    <property type="entry name" value="DBL homology domain (DH-domain)"/>
    <property type="match status" value="1"/>
</dbReference>
<feature type="compositionally biased region" description="Low complexity" evidence="2">
    <location>
        <begin position="840"/>
        <end position="850"/>
    </location>
</feature>
<dbReference type="GO" id="GO:0031106">
    <property type="term" value="P:septin ring organization"/>
    <property type="evidence" value="ECO:0007669"/>
    <property type="project" value="TreeGrafter"/>
</dbReference>
<dbReference type="InterPro" id="IPR033511">
    <property type="entry name" value="Cdc24/Scd1_PH_dom"/>
</dbReference>
<dbReference type="GO" id="GO:0005737">
    <property type="term" value="C:cytoplasm"/>
    <property type="evidence" value="ECO:0007669"/>
    <property type="project" value="TreeGrafter"/>
</dbReference>
<protein>
    <submittedName>
        <fullName evidence="5">Guanine nucleotide exchange factor for Cdc42p</fullName>
    </submittedName>
</protein>
<feature type="compositionally biased region" description="Polar residues" evidence="2">
    <location>
        <begin position="813"/>
        <end position="827"/>
    </location>
</feature>
<proteinExistence type="predicted"/>
<feature type="coiled-coil region" evidence="1">
    <location>
        <begin position="344"/>
        <end position="377"/>
    </location>
</feature>
<dbReference type="PANTHER" id="PTHR47339">
    <property type="entry name" value="CELL DIVISION CONTROL PROTEIN 24"/>
    <property type="match status" value="1"/>
</dbReference>
<feature type="region of interest" description="Disordered" evidence="2">
    <location>
        <begin position="690"/>
        <end position="712"/>
    </location>
</feature>
<dbReference type="PROSITE" id="PS00741">
    <property type="entry name" value="DH_1"/>
    <property type="match status" value="1"/>
</dbReference>
<dbReference type="EMBL" id="CP119900">
    <property type="protein sequence ID" value="WFD21668.1"/>
    <property type="molecule type" value="Genomic_DNA"/>
</dbReference>
<dbReference type="SUPFAM" id="SSF50729">
    <property type="entry name" value="PH domain-like"/>
    <property type="match status" value="1"/>
</dbReference>
<dbReference type="PANTHER" id="PTHR47339:SF1">
    <property type="entry name" value="CELL DIVISION CONTROL PROTEIN 24"/>
    <property type="match status" value="1"/>
</dbReference>
<dbReference type="Gene3D" id="2.30.29.30">
    <property type="entry name" value="Pleckstrin-homology domain (PH domain)/Phosphotyrosine-binding domain (PTB)"/>
    <property type="match status" value="1"/>
</dbReference>
<dbReference type="Pfam" id="PF00621">
    <property type="entry name" value="RhoGEF"/>
    <property type="match status" value="1"/>
</dbReference>
<evidence type="ECO:0000259" key="4">
    <source>
        <dbReference type="SMART" id="SM00325"/>
    </source>
</evidence>
<dbReference type="GO" id="GO:0000935">
    <property type="term" value="C:division septum"/>
    <property type="evidence" value="ECO:0007669"/>
    <property type="project" value="TreeGrafter"/>
</dbReference>
<dbReference type="Proteomes" id="UP001214415">
    <property type="component" value="Chromosome 1"/>
</dbReference>
<feature type="compositionally biased region" description="Pro residues" evidence="2">
    <location>
        <begin position="635"/>
        <end position="645"/>
    </location>
</feature>
<dbReference type="GO" id="GO:0035556">
    <property type="term" value="P:intracellular signal transduction"/>
    <property type="evidence" value="ECO:0007669"/>
    <property type="project" value="InterPro"/>
</dbReference>
<dbReference type="SMART" id="SM00233">
    <property type="entry name" value="PH"/>
    <property type="match status" value="1"/>
</dbReference>
<dbReference type="GO" id="GO:0030010">
    <property type="term" value="P:establishment of cell polarity"/>
    <property type="evidence" value="ECO:0007669"/>
    <property type="project" value="TreeGrafter"/>
</dbReference>
<dbReference type="SUPFAM" id="SSF54277">
    <property type="entry name" value="CAD &amp; PB1 domains"/>
    <property type="match status" value="1"/>
</dbReference>
<organism evidence="5 6">
    <name type="scientific">Malassezia equina</name>
    <dbReference type="NCBI Taxonomy" id="1381935"/>
    <lineage>
        <taxon>Eukaryota</taxon>
        <taxon>Fungi</taxon>
        <taxon>Dikarya</taxon>
        <taxon>Basidiomycota</taxon>
        <taxon>Ustilaginomycotina</taxon>
        <taxon>Malasseziomycetes</taxon>
        <taxon>Malasseziales</taxon>
        <taxon>Malasseziaceae</taxon>
        <taxon>Malassezia</taxon>
    </lineage>
</organism>
<keyword evidence="1" id="KW-0175">Coiled coil</keyword>
<dbReference type="SMART" id="SM00325">
    <property type="entry name" value="RhoGEF"/>
    <property type="match status" value="1"/>
</dbReference>
<evidence type="ECO:0000256" key="1">
    <source>
        <dbReference type="SAM" id="Coils"/>
    </source>
</evidence>
<feature type="region of interest" description="Disordered" evidence="2">
    <location>
        <begin position="625"/>
        <end position="672"/>
    </location>
</feature>
<dbReference type="GO" id="GO:0005634">
    <property type="term" value="C:nucleus"/>
    <property type="evidence" value="ECO:0007669"/>
    <property type="project" value="TreeGrafter"/>
</dbReference>
<evidence type="ECO:0000256" key="2">
    <source>
        <dbReference type="SAM" id="MobiDB-lite"/>
    </source>
</evidence>
<dbReference type="CDD" id="cd00014">
    <property type="entry name" value="CH_SF"/>
    <property type="match status" value="1"/>
</dbReference>
<dbReference type="GO" id="GO:0005085">
    <property type="term" value="F:guanyl-nucleotide exchange factor activity"/>
    <property type="evidence" value="ECO:0007669"/>
    <property type="project" value="InterPro"/>
</dbReference>
<dbReference type="AlphaFoldDB" id="A0AAF0IYR5"/>
<keyword evidence="6" id="KW-1185">Reference proteome</keyword>
<dbReference type="Pfam" id="PF06395">
    <property type="entry name" value="CDC24"/>
    <property type="match status" value="1"/>
</dbReference>
<dbReference type="Gene3D" id="3.10.20.90">
    <property type="entry name" value="Phosphatidylinositol 3-kinase Catalytic Subunit, Chain A, domain 1"/>
    <property type="match status" value="1"/>
</dbReference>
<feature type="domain" description="DH" evidence="4">
    <location>
        <begin position="184"/>
        <end position="360"/>
    </location>
</feature>
<dbReference type="CDD" id="cd00160">
    <property type="entry name" value="RhoGEF"/>
    <property type="match status" value="1"/>
</dbReference>
<dbReference type="InterPro" id="IPR000219">
    <property type="entry name" value="DH_dom"/>
</dbReference>
<gene>
    <name evidence="5" type="primary">CDC24</name>
    <name evidence="5" type="ORF">MEQU1_000321</name>
</gene>
<feature type="region of interest" description="Disordered" evidence="2">
    <location>
        <begin position="427"/>
        <end position="469"/>
    </location>
</feature>
<dbReference type="InterPro" id="IPR010481">
    <property type="entry name" value="Cdc24/Scd1_N"/>
</dbReference>
<feature type="domain" description="PH" evidence="3">
    <location>
        <begin position="386"/>
        <end position="549"/>
    </location>
</feature>
<reference evidence="5" key="1">
    <citation type="submission" date="2023-03" db="EMBL/GenBank/DDBJ databases">
        <title>Mating type loci evolution in Malassezia.</title>
        <authorList>
            <person name="Coelho M.A."/>
        </authorList>
    </citation>
    <scope>NUCLEOTIDE SEQUENCE</scope>
    <source>
        <strain evidence="5">CBS 12830</strain>
    </source>
</reference>
<dbReference type="GO" id="GO:0043332">
    <property type="term" value="C:mating projection tip"/>
    <property type="evidence" value="ECO:0007669"/>
    <property type="project" value="TreeGrafter"/>
</dbReference>
<dbReference type="CDD" id="cd13246">
    <property type="entry name" value="PH_Scd1"/>
    <property type="match status" value="1"/>
</dbReference>
<dbReference type="InterPro" id="IPR001331">
    <property type="entry name" value="GDS_CDC24_CS"/>
</dbReference>
<dbReference type="Pfam" id="PF15411">
    <property type="entry name" value="PH_10"/>
    <property type="match status" value="1"/>
</dbReference>
<accession>A0AAF0IYR5</accession>
<evidence type="ECO:0000313" key="6">
    <source>
        <dbReference type="Proteomes" id="UP001214415"/>
    </source>
</evidence>
<feature type="region of interest" description="Disordered" evidence="2">
    <location>
        <begin position="779"/>
        <end position="863"/>
    </location>
</feature>
<feature type="compositionally biased region" description="Basic residues" evidence="2">
    <location>
        <begin position="449"/>
        <end position="459"/>
    </location>
</feature>
<sequence length="944" mass="103547">MSRTGSAPRPSLYQSCVELVRRLSCVPGFSAQFLGRGDIAAGLQDASTGTPTATPPLNDPVSTLWQCFRLGRSLCTLFNLYAGRTGLEAIPLSVDPKLSNANACKALVMRFVIALKEKIGWPPDDTFTVSQLYLNDTNGFVRVVRTVNELLNLMEAVGLLVPGTPVLDEPAVTDASPRNKHAMVAQELLESERRYVHDLETLQAYVALVISANVLPTDTVYLIFGNLDPLVDMQRRFLLRLEENALKPADSQQLGYIFHSMEDEFSLYEQFCANYARALQIISDESKALQRLSALPNAQNAYLEPTYELPTYLIKPVQRICKYPLLLEQLLKTSSADAPQQDELQQALRTIRRITDKVNEKRRLQENAQLVTELEQRVEDWKGHSLKTFGTLLLSDTFVVAKGESEREFRVYLFERILLCCKDLSTSPVSTASPSLPPMGVSVGLPGRSRPKSGSRLRSRTNSVSEAVAAARRDPTAPLQLKGRIFLNNIVGIQALERPSFSSDTYAAPYPLQVWWRGEADVESFCLRCKNDEQLRLWHTTIQKLLDDVQARRDVLAAASTPSTPLPSAPLVRNRSAFLQVTTPLLTYPPEIPVRPLLRHAATEDAASGELPWQRTAVHLQNGQVPAPDEVAPDDPSPAYTPPPEDSVHRPSPLSLMALPDSAPSHPGPPKARVAWRQMSLGHIHGVPLSPRSVAAGPSRSSSLNGGSLPPKTSMEFVEQELAAMRLAQAQLHARPSGLARSKPALHLDSALMYRTASDSIAMRPMQSPAAMFSPMTATPTFVPESTGAPSLPNEPDWNPYFPSVHASHRQSHSSTVTGESMDSSLPSAAPSPQVHPHNSTSSLSLLSASRPGSGTHSPSRLKLTLVRVRHGQDSMELTMATHTPFSALNTRAHESVGLSAEGSTRMYHIDSDGDRVMLLDDDDLATAMEYALRHDHTLDIVIA</sequence>
<dbReference type="InterPro" id="IPR035899">
    <property type="entry name" value="DBL_dom_sf"/>
</dbReference>
<dbReference type="InterPro" id="IPR053026">
    <property type="entry name" value="CDC42_GEF"/>
</dbReference>
<dbReference type="InterPro" id="IPR011993">
    <property type="entry name" value="PH-like_dom_sf"/>
</dbReference>
<evidence type="ECO:0000313" key="5">
    <source>
        <dbReference type="EMBL" id="WFD21668.1"/>
    </source>
</evidence>